<dbReference type="Proteomes" id="UP000176413">
    <property type="component" value="Unassembled WGS sequence"/>
</dbReference>
<dbReference type="InterPro" id="IPR028974">
    <property type="entry name" value="TSP_type-3_rpt"/>
</dbReference>
<dbReference type="InterPro" id="IPR002048">
    <property type="entry name" value="EF_hand_dom"/>
</dbReference>
<feature type="region of interest" description="Disordered" evidence="5">
    <location>
        <begin position="24"/>
        <end position="50"/>
    </location>
</feature>
<accession>A0A1F6MBD3</accession>
<feature type="transmembrane region" description="Helical" evidence="6">
    <location>
        <begin position="62"/>
        <end position="83"/>
    </location>
</feature>
<protein>
    <recommendedName>
        <fullName evidence="7">EF-hand domain-containing protein</fullName>
    </recommendedName>
</protein>
<keyword evidence="6" id="KW-1133">Transmembrane helix</keyword>
<organism evidence="8 9">
    <name type="scientific">Candidatus Magasanikbacteria bacterium RIFCSPHIGHO2_02_FULL_45_10</name>
    <dbReference type="NCBI Taxonomy" id="1798679"/>
    <lineage>
        <taxon>Bacteria</taxon>
        <taxon>Candidatus Magasanikiibacteriota</taxon>
    </lineage>
</organism>
<evidence type="ECO:0000259" key="7">
    <source>
        <dbReference type="PROSITE" id="PS50222"/>
    </source>
</evidence>
<evidence type="ECO:0000256" key="5">
    <source>
        <dbReference type="SAM" id="MobiDB-lite"/>
    </source>
</evidence>
<dbReference type="GO" id="GO:0005509">
    <property type="term" value="F:calcium ion binding"/>
    <property type="evidence" value="ECO:0007669"/>
    <property type="project" value="InterPro"/>
</dbReference>
<evidence type="ECO:0000256" key="4">
    <source>
        <dbReference type="ARBA" id="ARBA00022837"/>
    </source>
</evidence>
<evidence type="ECO:0000256" key="2">
    <source>
        <dbReference type="ARBA" id="ARBA00022525"/>
    </source>
</evidence>
<dbReference type="SUPFAM" id="SSF103647">
    <property type="entry name" value="TSP type-3 repeat"/>
    <property type="match status" value="1"/>
</dbReference>
<keyword evidence="3" id="KW-0732">Signal</keyword>
<keyword evidence="2" id="KW-0964">Secreted</keyword>
<feature type="domain" description="EF-hand" evidence="7">
    <location>
        <begin position="178"/>
        <end position="200"/>
    </location>
</feature>
<evidence type="ECO:0000256" key="1">
    <source>
        <dbReference type="ARBA" id="ARBA00004613"/>
    </source>
</evidence>
<evidence type="ECO:0000313" key="8">
    <source>
        <dbReference type="EMBL" id="OGH68967.1"/>
    </source>
</evidence>
<dbReference type="PANTHER" id="PTHR37467:SF1">
    <property type="entry name" value="EXPORTED CALCIUM-BINDING GLYCOPROTEIN"/>
    <property type="match status" value="1"/>
</dbReference>
<evidence type="ECO:0000256" key="6">
    <source>
        <dbReference type="SAM" id="Phobius"/>
    </source>
</evidence>
<keyword evidence="6" id="KW-0472">Membrane</keyword>
<dbReference type="PROSITE" id="PS00018">
    <property type="entry name" value="EF_HAND_1"/>
    <property type="match status" value="1"/>
</dbReference>
<dbReference type="Gene3D" id="4.10.1080.10">
    <property type="entry name" value="TSP type-3 repeat"/>
    <property type="match status" value="1"/>
</dbReference>
<dbReference type="InterPro" id="IPR053180">
    <property type="entry name" value="Ca-binding_acidic-repeat"/>
</dbReference>
<keyword evidence="6" id="KW-0812">Transmembrane</keyword>
<comment type="caution">
    <text evidence="8">The sequence shown here is derived from an EMBL/GenBank/DDBJ whole genome shotgun (WGS) entry which is preliminary data.</text>
</comment>
<feature type="compositionally biased region" description="Basic and acidic residues" evidence="5">
    <location>
        <begin position="140"/>
        <end position="155"/>
    </location>
</feature>
<evidence type="ECO:0000313" key="9">
    <source>
        <dbReference type="Proteomes" id="UP000176413"/>
    </source>
</evidence>
<dbReference type="EMBL" id="MFQA01000023">
    <property type="protein sequence ID" value="OGH68967.1"/>
    <property type="molecule type" value="Genomic_DNA"/>
</dbReference>
<evidence type="ECO:0000256" key="3">
    <source>
        <dbReference type="ARBA" id="ARBA00022729"/>
    </source>
</evidence>
<reference evidence="8 9" key="1">
    <citation type="journal article" date="2016" name="Nat. Commun.">
        <title>Thousands of microbial genomes shed light on interconnected biogeochemical processes in an aquifer system.</title>
        <authorList>
            <person name="Anantharaman K."/>
            <person name="Brown C.T."/>
            <person name="Hug L.A."/>
            <person name="Sharon I."/>
            <person name="Castelle C.J."/>
            <person name="Probst A.J."/>
            <person name="Thomas B.C."/>
            <person name="Singh A."/>
            <person name="Wilkins M.J."/>
            <person name="Karaoz U."/>
            <person name="Brodie E.L."/>
            <person name="Williams K.H."/>
            <person name="Hubbard S.S."/>
            <person name="Banfield J.F."/>
        </authorList>
    </citation>
    <scope>NUCLEOTIDE SEQUENCE [LARGE SCALE GENOMIC DNA]</scope>
</reference>
<feature type="compositionally biased region" description="Low complexity" evidence="5">
    <location>
        <begin position="206"/>
        <end position="223"/>
    </location>
</feature>
<feature type="region of interest" description="Disordered" evidence="5">
    <location>
        <begin position="129"/>
        <end position="223"/>
    </location>
</feature>
<keyword evidence="4" id="KW-0106">Calcium</keyword>
<proteinExistence type="predicted"/>
<dbReference type="AlphaFoldDB" id="A0A1F6MBD3"/>
<name>A0A1F6MBD3_9BACT</name>
<dbReference type="InterPro" id="IPR059100">
    <property type="entry name" value="TSP3_bac"/>
</dbReference>
<dbReference type="PANTHER" id="PTHR37467">
    <property type="entry name" value="EXPORTED CALCIUM-BINDING GLYCOPROTEIN-RELATED"/>
    <property type="match status" value="1"/>
</dbReference>
<dbReference type="Pfam" id="PF18884">
    <property type="entry name" value="TSP3_bac"/>
    <property type="match status" value="3"/>
</dbReference>
<gene>
    <name evidence="8" type="ORF">A3D53_01460</name>
</gene>
<feature type="compositionally biased region" description="Acidic residues" evidence="5">
    <location>
        <begin position="156"/>
        <end position="166"/>
    </location>
</feature>
<dbReference type="InterPro" id="IPR018247">
    <property type="entry name" value="EF_Hand_1_Ca_BS"/>
</dbReference>
<comment type="subcellular location">
    <subcellularLocation>
        <location evidence="1">Secreted</location>
    </subcellularLocation>
</comment>
<sequence>MFAGVEQEAAATNKIPDALASGLLKRKDPTPSTPAATSQPIVTSQPDMARPLASTSSPWKKIALIIVLLVIIGAVGLAVWYFVVPTLFTPYEESYHVPINDVQTAPVTPEATAPQPVEAVVNIEPPVLLPVSDTDQDGLDDGKEIELGTDSKEPDTDNDALSDGDEVLVWKTNPLSPDTDGDGFLDGAEIKNGYSPTGPGKLFPIGGTSATTTGSPAGTTVTP</sequence>
<dbReference type="PROSITE" id="PS50222">
    <property type="entry name" value="EF_HAND_2"/>
    <property type="match status" value="1"/>
</dbReference>